<accession>G1DTT2</accession>
<gene>
    <name evidence="1" type="primary">43</name>
    <name evidence="1" type="ORF">MRGORDO_43</name>
</gene>
<dbReference type="OrthoDB" id="36920at10239"/>
<dbReference type="GeneID" id="40234557"/>
<organism evidence="1 2">
    <name type="scientific">Mycobacterium phage MrGordo</name>
    <dbReference type="NCBI Taxonomy" id="2847995"/>
    <lineage>
        <taxon>Viruses</taxon>
        <taxon>Duplodnaviria</taxon>
        <taxon>Heunggongvirae</taxon>
        <taxon>Uroviricota</taxon>
        <taxon>Caudoviricetes</taxon>
        <taxon>Fromanvirus</taxon>
        <taxon>Fromanvirus mrgordo</taxon>
    </lineage>
</organism>
<name>G1DTT2_9CAUD</name>
<dbReference type="Proteomes" id="UP000008400">
    <property type="component" value="Segment"/>
</dbReference>
<keyword evidence="2" id="KW-1185">Reference proteome</keyword>
<sequence>MIRNGRNDMRTAIIAQTREQAADLALNLGAGSQIFGANDQQQFEGMLASRILIAEGTQLSDDFLDSIYASSFKTPGGRVFWVSARDLAREEI</sequence>
<dbReference type="RefSeq" id="YP_009637758.1">
    <property type="nucleotide sequence ID" value="NC_042329.1"/>
</dbReference>
<reference evidence="1 2" key="1">
    <citation type="journal article" date="2012" name="J. Virol.">
        <title>Complete Genome Sequences of 138 Mycobacteriophages.</title>
        <authorList>
            <consortium name="the Science Education Alliance Phage Hunters Advancing Genomics and Evolutionary Science Program"/>
            <consortium name="the KwaZulu-Natal Research Institute for Tuberculosis and HIV Mycobacterial Genetics Course Students"/>
            <consortium name="the Phage Hunters Integrating Research and Education Program"/>
            <person name="Hatfull G.F."/>
        </authorList>
    </citation>
    <scope>NUCLEOTIDE SEQUENCE [LARGE SCALE GENOMIC DNA]</scope>
</reference>
<evidence type="ECO:0000313" key="2">
    <source>
        <dbReference type="Proteomes" id="UP000008400"/>
    </source>
</evidence>
<proteinExistence type="predicted"/>
<protein>
    <submittedName>
        <fullName evidence="1">Uncharacterized protein</fullName>
    </submittedName>
</protein>
<dbReference type="EMBL" id="JN020140">
    <property type="protein sequence ID" value="AEJ92973.1"/>
    <property type="molecule type" value="Genomic_DNA"/>
</dbReference>
<evidence type="ECO:0000313" key="1">
    <source>
        <dbReference type="EMBL" id="AEJ92973.1"/>
    </source>
</evidence>